<dbReference type="InterPro" id="IPR050804">
    <property type="entry name" value="MCC"/>
</dbReference>
<dbReference type="GO" id="GO:0101005">
    <property type="term" value="F:deubiquitinase activity"/>
    <property type="evidence" value="ECO:0007669"/>
    <property type="project" value="UniProtKB-ARBA"/>
</dbReference>
<dbReference type="AlphaFoldDB" id="A0A6P8CIL4"/>
<keyword evidence="3" id="KW-0833">Ubl conjugation pathway</keyword>
<dbReference type="InterPro" id="IPR002083">
    <property type="entry name" value="MATH/TRAF_dom"/>
</dbReference>
<dbReference type="InterPro" id="IPR024729">
    <property type="entry name" value="USP7_ICP0-binding_dom"/>
</dbReference>
<dbReference type="RefSeq" id="XP_031383023.1">
    <property type="nucleotide sequence ID" value="XM_031527163.1"/>
</dbReference>
<proteinExistence type="inferred from homology"/>
<dbReference type="RefSeq" id="XP_031383020.1">
    <property type="nucleotide sequence ID" value="XM_031527160.1"/>
</dbReference>
<feature type="domain" description="MATH" evidence="9">
    <location>
        <begin position="249"/>
        <end position="374"/>
    </location>
</feature>
<evidence type="ECO:0000256" key="2">
    <source>
        <dbReference type="ARBA" id="ARBA00022670"/>
    </source>
</evidence>
<evidence type="ECO:0000259" key="9">
    <source>
        <dbReference type="PROSITE" id="PS50144"/>
    </source>
</evidence>
<reference evidence="10" key="1">
    <citation type="journal article" date="2020" name="Plant Biotechnol. J.">
        <title>The pomegranate (Punica granatum L.) draft genome dissects genetic divergence between soft- and hard-seeded cultivars.</title>
        <authorList>
            <person name="Luo X."/>
            <person name="Li H."/>
            <person name="Wu Z."/>
            <person name="Yao W."/>
            <person name="Zhao P."/>
            <person name="Cao D."/>
            <person name="Yu H."/>
            <person name="Li K."/>
            <person name="Poudel K."/>
            <person name="Zhao D."/>
            <person name="Zhang F."/>
            <person name="Xia X."/>
            <person name="Chen L."/>
            <person name="Wang Q."/>
            <person name="Jing D."/>
            <person name="Cao S."/>
        </authorList>
    </citation>
    <scope>NUCLEOTIDE SEQUENCE [LARGE SCALE GENOMIC DNA]</scope>
</reference>
<dbReference type="Pfam" id="PF22486">
    <property type="entry name" value="MATH_2"/>
    <property type="match status" value="1"/>
</dbReference>
<dbReference type="Gene3D" id="3.10.20.90">
    <property type="entry name" value="Phosphatidylinositol 3-kinase Catalytic Subunit, Chain A, domain 1"/>
    <property type="match status" value="1"/>
</dbReference>
<protein>
    <submittedName>
        <fullName evidence="11 12">Ubiquitin carboxyl-terminal hydrolase 12-like isoform X1</fullName>
    </submittedName>
</protein>
<reference evidence="11 12" key="2">
    <citation type="submission" date="2025-04" db="UniProtKB">
        <authorList>
            <consortium name="RefSeq"/>
        </authorList>
    </citation>
    <scope>IDENTIFICATION</scope>
    <source>
        <tissue evidence="11 12">Leaf</tissue>
    </source>
</reference>
<evidence type="ECO:0000313" key="11">
    <source>
        <dbReference type="RefSeq" id="XP_031383020.1"/>
    </source>
</evidence>
<dbReference type="Proteomes" id="UP000515151">
    <property type="component" value="Chromosome 2"/>
</dbReference>
<feature type="region of interest" description="Disordered" evidence="8">
    <location>
        <begin position="425"/>
        <end position="455"/>
    </location>
</feature>
<accession>A0A6P8CIL4</accession>
<evidence type="ECO:0000256" key="4">
    <source>
        <dbReference type="ARBA" id="ARBA00022801"/>
    </source>
</evidence>
<dbReference type="Pfam" id="PF12436">
    <property type="entry name" value="USP7_ICP0_bdg"/>
    <property type="match status" value="1"/>
</dbReference>
<keyword evidence="2" id="KW-0645">Protease</keyword>
<evidence type="ECO:0000313" key="14">
    <source>
        <dbReference type="RefSeq" id="XP_031383023.1"/>
    </source>
</evidence>
<keyword evidence="10" id="KW-1185">Reference proteome</keyword>
<dbReference type="InterPro" id="IPR008974">
    <property type="entry name" value="TRAF-like"/>
</dbReference>
<dbReference type="RefSeq" id="XP_031383021.1">
    <property type="nucleotide sequence ID" value="XM_031527161.1"/>
</dbReference>
<comment type="similarity">
    <text evidence="1">Belongs to the peptidase C19 family.</text>
</comment>
<keyword evidence="5" id="KW-0788">Thiol protease</keyword>
<feature type="compositionally biased region" description="Polar residues" evidence="8">
    <location>
        <begin position="426"/>
        <end position="441"/>
    </location>
</feature>
<dbReference type="PROSITE" id="PS50144">
    <property type="entry name" value="MATH"/>
    <property type="match status" value="1"/>
</dbReference>
<dbReference type="GO" id="GO:0006508">
    <property type="term" value="P:proteolysis"/>
    <property type="evidence" value="ECO:0007669"/>
    <property type="project" value="UniProtKB-KW"/>
</dbReference>
<evidence type="ECO:0000313" key="13">
    <source>
        <dbReference type="RefSeq" id="XP_031383022.1"/>
    </source>
</evidence>
<dbReference type="OrthoDB" id="289038at2759"/>
<dbReference type="GeneID" id="116197129"/>
<evidence type="ECO:0000256" key="3">
    <source>
        <dbReference type="ARBA" id="ARBA00022786"/>
    </source>
</evidence>
<evidence type="ECO:0000256" key="7">
    <source>
        <dbReference type="SAM" id="Coils"/>
    </source>
</evidence>
<dbReference type="PANTHER" id="PTHR46236:SF35">
    <property type="entry name" value="MATH DOMAIN-CONTAINING PROTEIN"/>
    <property type="match status" value="1"/>
</dbReference>
<evidence type="ECO:0000256" key="8">
    <source>
        <dbReference type="SAM" id="MobiDB-lite"/>
    </source>
</evidence>
<dbReference type="FunFam" id="3.10.20.90:FF:000050">
    <property type="entry name" value="Ubiquitin carboxyl-terminal hydrolase 13"/>
    <property type="match status" value="1"/>
</dbReference>
<dbReference type="FunFam" id="2.60.210.10:FF:000005">
    <property type="entry name" value="Ubiquitin carboxyl-terminal hydrolase 13"/>
    <property type="match status" value="1"/>
</dbReference>
<evidence type="ECO:0000313" key="12">
    <source>
        <dbReference type="RefSeq" id="XP_031383021.1"/>
    </source>
</evidence>
<dbReference type="SUPFAM" id="SSF49599">
    <property type="entry name" value="TRAF domain-like"/>
    <property type="match status" value="1"/>
</dbReference>
<dbReference type="PANTHER" id="PTHR46236">
    <property type="entry name" value="TRAF-LIKE SUPERFAMILY PROTEIN"/>
    <property type="match status" value="1"/>
</dbReference>
<dbReference type="RefSeq" id="XP_031383022.1">
    <property type="nucleotide sequence ID" value="XM_031527162.1"/>
</dbReference>
<feature type="coiled-coil region" evidence="7">
    <location>
        <begin position="538"/>
        <end position="618"/>
    </location>
</feature>
<gene>
    <name evidence="11 12 13 14" type="primary">LOC116197129</name>
</gene>
<dbReference type="CDD" id="cd00121">
    <property type="entry name" value="MATH"/>
    <property type="match status" value="1"/>
</dbReference>
<evidence type="ECO:0000256" key="6">
    <source>
        <dbReference type="ARBA" id="ARBA00023054"/>
    </source>
</evidence>
<keyword evidence="6 7" id="KW-0175">Coiled coil</keyword>
<sequence>MDEPTYKIIRVALDRDLIEQIGRDIYFDVVDHDRVRTFHVQKQTPFKLFKEEIAEVFGIPVQFQRFWKFANRQNHTHRPWKPLTPEEESKPVGKLKQISKKAKELKLFLEVEFGLHRGPVSPPVKSMEDILLFFKLYDPEKGELRYVGRLFVNRYAKPCDILGKVNEMAGFSPDEEVDLYEEIKFEPSVMCELIDRAASFRANQLEDGDIICFQKHFVRGAESCRYLTVPSFLEHIRGLQEMDARNRPSERFTWKISNFSKLTSRTYYSEVFTVAGCKWRITIFPKGNNTDFVSIYLDVPDYASLPIGWSRTVDFSLTVVNQNCRDTSIRKETSHKFTWLESDWGFTSFMPLTELHDQTRGYIAQDTVVVEANVIVHKAVIVPPVVAPDTVLPPSAPPLDAYLGREADRFVSYFNGLDEFIGAAETSGSREGPSSGTQTSHMLPRAPSSEEVENAKQSLKECLSDLFKLNMKDRLASALSTLSIAETGLSDEQRSSVLEFRVNFDDFISDYLTFEQDNSEYELQKLQNDLLSSAMKKNRETHLSYKELSEKLAREEEELKKKLEETKSRNAKLISDWEALMAESEETKSKYVSQKPKLAEAEERKRIAEERMSRSTAAWSSLKARFL</sequence>
<evidence type="ECO:0000313" key="10">
    <source>
        <dbReference type="Proteomes" id="UP000515151"/>
    </source>
</evidence>
<dbReference type="SMART" id="SM00061">
    <property type="entry name" value="MATH"/>
    <property type="match status" value="1"/>
</dbReference>
<keyword evidence="4" id="KW-0378">Hydrolase</keyword>
<evidence type="ECO:0000256" key="5">
    <source>
        <dbReference type="ARBA" id="ARBA00022807"/>
    </source>
</evidence>
<dbReference type="Gene3D" id="2.60.210.10">
    <property type="entry name" value="Apoptosis, Tumor Necrosis Factor Receptor Associated Protein 2, Chain A"/>
    <property type="match status" value="1"/>
</dbReference>
<evidence type="ECO:0000256" key="1">
    <source>
        <dbReference type="ARBA" id="ARBA00009085"/>
    </source>
</evidence>
<organism evidence="10 11">
    <name type="scientific">Punica granatum</name>
    <name type="common">Pomegranate</name>
    <dbReference type="NCBI Taxonomy" id="22663"/>
    <lineage>
        <taxon>Eukaryota</taxon>
        <taxon>Viridiplantae</taxon>
        <taxon>Streptophyta</taxon>
        <taxon>Embryophyta</taxon>
        <taxon>Tracheophyta</taxon>
        <taxon>Spermatophyta</taxon>
        <taxon>Magnoliopsida</taxon>
        <taxon>eudicotyledons</taxon>
        <taxon>Gunneridae</taxon>
        <taxon>Pentapetalae</taxon>
        <taxon>rosids</taxon>
        <taxon>malvids</taxon>
        <taxon>Myrtales</taxon>
        <taxon>Lythraceae</taxon>
        <taxon>Punica</taxon>
    </lineage>
</organism>
<dbReference type="GO" id="GO:0008234">
    <property type="term" value="F:cysteine-type peptidase activity"/>
    <property type="evidence" value="ECO:0007669"/>
    <property type="project" value="UniProtKB-KW"/>
</dbReference>
<dbReference type="GO" id="GO:0005634">
    <property type="term" value="C:nucleus"/>
    <property type="evidence" value="ECO:0007669"/>
    <property type="project" value="UniProtKB-ARBA"/>
</dbReference>
<name>A0A6P8CIL4_PUNGR</name>